<dbReference type="KEGG" id="vg:23681092"/>
<evidence type="ECO:0000313" key="2">
    <source>
        <dbReference type="Proteomes" id="UP000032000"/>
    </source>
</evidence>
<dbReference type="Proteomes" id="UP000032000">
    <property type="component" value="Segment"/>
</dbReference>
<sequence length="63" mass="7264">MINNYDEFLAAYSRCAKRIGISAPSIQQVLDVLPSELAEDINVWGWDDAVVQENLFKFMWTLQ</sequence>
<gene>
    <name evidence="1" type="ORF">STP4a_074</name>
</gene>
<dbReference type="RefSeq" id="YP_009126282.1">
    <property type="nucleotide sequence ID" value="NC_026607.2"/>
</dbReference>
<reference evidence="1" key="1">
    <citation type="submission" date="2015-06" db="EMBL/GenBank/DDBJ databases">
        <title>Genomic characterization of STP4-a, a novel T4 virulent phage infecting Salmonella.</title>
        <authorList>
            <person name="Li M."/>
            <person name="Wang J."/>
            <person name="Lin H."/>
            <person name="Han F."/>
        </authorList>
    </citation>
    <scope>NUCLEOTIDE SEQUENCE [LARGE SCALE GENOMIC DNA]</scope>
</reference>
<proteinExistence type="predicted"/>
<protein>
    <submittedName>
        <fullName evidence="1">Uncharacterized protein</fullName>
    </submittedName>
</protein>
<dbReference type="EMBL" id="KJ000058">
    <property type="protein sequence ID" value="AHJ86929.1"/>
    <property type="molecule type" value="Genomic_DNA"/>
</dbReference>
<dbReference type="GeneID" id="23681092"/>
<name>A0A0B4L985_9CAUD</name>
<keyword evidence="2" id="KW-1185">Reference proteome</keyword>
<organism evidence="1 2">
    <name type="scientific">Salmonella phage STP4-a</name>
    <dbReference type="NCBI Taxonomy" id="1445860"/>
    <lineage>
        <taxon>Viruses</taxon>
        <taxon>Duplodnaviria</taxon>
        <taxon>Heunggongvirae</taxon>
        <taxon>Uroviricota</taxon>
        <taxon>Caudoviricetes</taxon>
        <taxon>Pantevenvirales</taxon>
        <taxon>Straboviridae</taxon>
        <taxon>Tevenvirinae</taxon>
        <taxon>Gelderlandvirus</taxon>
        <taxon>Gelderlandvirus stp4a</taxon>
    </lineage>
</organism>
<evidence type="ECO:0000313" key="1">
    <source>
        <dbReference type="EMBL" id="AHJ86929.1"/>
    </source>
</evidence>
<accession>A0A0B4L985</accession>